<evidence type="ECO:0000259" key="6">
    <source>
        <dbReference type="PROSITE" id="PS51900"/>
    </source>
</evidence>
<dbReference type="PROSITE" id="PS51900">
    <property type="entry name" value="CB"/>
    <property type="match status" value="1"/>
</dbReference>
<proteinExistence type="predicted"/>
<evidence type="ECO:0000256" key="3">
    <source>
        <dbReference type="ARBA" id="ARBA00023172"/>
    </source>
</evidence>
<dbReference type="InterPro" id="IPR013762">
    <property type="entry name" value="Integrase-like_cat_sf"/>
</dbReference>
<keyword evidence="1" id="KW-0229">DNA integration</keyword>
<feature type="domain" description="Tyr recombinase" evidence="5">
    <location>
        <begin position="230"/>
        <end position="412"/>
    </location>
</feature>
<dbReference type="AlphaFoldDB" id="A0A1P8WQL9"/>
<dbReference type="STRING" id="1891926.Fuma_06024"/>
<evidence type="ECO:0000256" key="4">
    <source>
        <dbReference type="PROSITE-ProRule" id="PRU01248"/>
    </source>
</evidence>
<dbReference type="InterPro" id="IPR004107">
    <property type="entry name" value="Integrase_SAM-like_N"/>
</dbReference>
<protein>
    <submittedName>
        <fullName evidence="7">Tyrosine recombinase XerD</fullName>
    </submittedName>
</protein>
<keyword evidence="3" id="KW-0233">DNA recombination</keyword>
<dbReference type="Pfam" id="PF02899">
    <property type="entry name" value="Phage_int_SAM_1"/>
    <property type="match status" value="1"/>
</dbReference>
<dbReference type="InterPro" id="IPR011010">
    <property type="entry name" value="DNA_brk_join_enz"/>
</dbReference>
<dbReference type="Pfam" id="PF00589">
    <property type="entry name" value="Phage_integrase"/>
    <property type="match status" value="1"/>
</dbReference>
<dbReference type="GO" id="GO:0003677">
    <property type="term" value="F:DNA binding"/>
    <property type="evidence" value="ECO:0007669"/>
    <property type="project" value="UniProtKB-UniRule"/>
</dbReference>
<keyword evidence="8" id="KW-1185">Reference proteome</keyword>
<dbReference type="Proteomes" id="UP000187735">
    <property type="component" value="Chromosome"/>
</dbReference>
<evidence type="ECO:0000313" key="8">
    <source>
        <dbReference type="Proteomes" id="UP000187735"/>
    </source>
</evidence>
<dbReference type="InterPro" id="IPR010998">
    <property type="entry name" value="Integrase_recombinase_N"/>
</dbReference>
<feature type="domain" description="Core-binding (CB)" evidence="6">
    <location>
        <begin position="121"/>
        <end position="207"/>
    </location>
</feature>
<dbReference type="SUPFAM" id="SSF56349">
    <property type="entry name" value="DNA breaking-rejoining enzymes"/>
    <property type="match status" value="1"/>
</dbReference>
<dbReference type="KEGG" id="fmr:Fuma_06024"/>
<organism evidence="7 8">
    <name type="scientific">Fuerstiella marisgermanici</name>
    <dbReference type="NCBI Taxonomy" id="1891926"/>
    <lineage>
        <taxon>Bacteria</taxon>
        <taxon>Pseudomonadati</taxon>
        <taxon>Planctomycetota</taxon>
        <taxon>Planctomycetia</taxon>
        <taxon>Planctomycetales</taxon>
        <taxon>Planctomycetaceae</taxon>
        <taxon>Fuerstiella</taxon>
    </lineage>
</organism>
<sequence>MFEKIYKRRFDITRHENGPLAEERKAFLQKFDEHERPSQNRLVIVACYLLLITETLRLAERGDEKIGLKEIKEQAALWSTRKSNRFKNGPYSDSARQRFIRWGVRFLEFRGRFEPLHVPSTPYDDWLHQYETFLREERELVESTIDARCRDVRRFLHRLDVSPQDFASVTVDRIQRTLIGQLEEANWKRNTIQGFVAALRGFFRYAERNKWAPPRLAESIDSPRVYQHESIPIGPSWEQVRQVIATTDGEGRSNHRDRAILLLLAVYGFRAGEVARLTLDSINWHDEVLTLTRGRNGVTQLFPLCRPVGTAIAEYLSEERASSIHRSLFLQYWRPLPLSSHSVTRIALKRLTAANIKLQRPGAHAFRHACASHLLQQGLTMKEIGDHLGHQYPDSTRIYAKVNLPQLRQVANLELGDVL</sequence>
<dbReference type="EMBL" id="CP017641">
    <property type="protein sequence ID" value="APZ96355.1"/>
    <property type="molecule type" value="Genomic_DNA"/>
</dbReference>
<dbReference type="Gene3D" id="1.10.150.130">
    <property type="match status" value="1"/>
</dbReference>
<dbReference type="PANTHER" id="PTHR30349">
    <property type="entry name" value="PHAGE INTEGRASE-RELATED"/>
    <property type="match status" value="1"/>
</dbReference>
<dbReference type="GO" id="GO:0006310">
    <property type="term" value="P:DNA recombination"/>
    <property type="evidence" value="ECO:0007669"/>
    <property type="project" value="UniProtKB-KW"/>
</dbReference>
<name>A0A1P8WQL9_9PLAN</name>
<evidence type="ECO:0000259" key="5">
    <source>
        <dbReference type="PROSITE" id="PS51898"/>
    </source>
</evidence>
<dbReference type="GO" id="GO:0015074">
    <property type="term" value="P:DNA integration"/>
    <property type="evidence" value="ECO:0007669"/>
    <property type="project" value="UniProtKB-KW"/>
</dbReference>
<gene>
    <name evidence="7" type="primary">xerD_17</name>
    <name evidence="7" type="ORF">Fuma_06024</name>
</gene>
<dbReference type="OrthoDB" id="249527at2"/>
<dbReference type="InterPro" id="IPR050090">
    <property type="entry name" value="Tyrosine_recombinase_XerCD"/>
</dbReference>
<dbReference type="InterPro" id="IPR044068">
    <property type="entry name" value="CB"/>
</dbReference>
<dbReference type="PROSITE" id="PS51898">
    <property type="entry name" value="TYR_RECOMBINASE"/>
    <property type="match status" value="1"/>
</dbReference>
<evidence type="ECO:0000256" key="1">
    <source>
        <dbReference type="ARBA" id="ARBA00022908"/>
    </source>
</evidence>
<reference evidence="7 8" key="1">
    <citation type="journal article" date="2016" name="Front. Microbiol.">
        <title>Fuerstia marisgermanicae gen. nov., sp. nov., an Unusual Member of the Phylum Planctomycetes from the German Wadden Sea.</title>
        <authorList>
            <person name="Kohn T."/>
            <person name="Heuer A."/>
            <person name="Jogler M."/>
            <person name="Vollmers J."/>
            <person name="Boedeker C."/>
            <person name="Bunk B."/>
            <person name="Rast P."/>
            <person name="Borchert D."/>
            <person name="Glockner I."/>
            <person name="Freese H.M."/>
            <person name="Klenk H.P."/>
            <person name="Overmann J."/>
            <person name="Kaster A.K."/>
            <person name="Rohde M."/>
            <person name="Wiegand S."/>
            <person name="Jogler C."/>
        </authorList>
    </citation>
    <scope>NUCLEOTIDE SEQUENCE [LARGE SCALE GENOMIC DNA]</scope>
    <source>
        <strain evidence="7 8">NH11</strain>
    </source>
</reference>
<keyword evidence="2 4" id="KW-0238">DNA-binding</keyword>
<evidence type="ECO:0000313" key="7">
    <source>
        <dbReference type="EMBL" id="APZ96355.1"/>
    </source>
</evidence>
<evidence type="ECO:0000256" key="2">
    <source>
        <dbReference type="ARBA" id="ARBA00023125"/>
    </source>
</evidence>
<dbReference type="Gene3D" id="1.10.443.10">
    <property type="entry name" value="Intergrase catalytic core"/>
    <property type="match status" value="1"/>
</dbReference>
<dbReference type="PANTHER" id="PTHR30349:SF90">
    <property type="entry name" value="TYROSINE RECOMBINASE XERD"/>
    <property type="match status" value="1"/>
</dbReference>
<dbReference type="RefSeq" id="WP_077027395.1">
    <property type="nucleotide sequence ID" value="NZ_CP017641.1"/>
</dbReference>
<dbReference type="InterPro" id="IPR002104">
    <property type="entry name" value="Integrase_catalytic"/>
</dbReference>
<accession>A0A1P8WQL9</accession>